<feature type="domain" description="Cupin type-2" evidence="2">
    <location>
        <begin position="36"/>
        <end position="103"/>
    </location>
</feature>
<keyword evidence="1" id="KW-0479">Metal-binding</keyword>
<dbReference type="InterPro" id="IPR051610">
    <property type="entry name" value="GPI/OXD"/>
</dbReference>
<proteinExistence type="predicted"/>
<dbReference type="InterPro" id="IPR013096">
    <property type="entry name" value="Cupin_2"/>
</dbReference>
<reference evidence="4" key="1">
    <citation type="journal article" date="2019" name="Int. J. Syst. Evol. Microbiol.">
        <title>The Global Catalogue of Microorganisms (GCM) 10K type strain sequencing project: providing services to taxonomists for standard genome sequencing and annotation.</title>
        <authorList>
            <consortium name="The Broad Institute Genomics Platform"/>
            <consortium name="The Broad Institute Genome Sequencing Center for Infectious Disease"/>
            <person name="Wu L."/>
            <person name="Ma J."/>
        </authorList>
    </citation>
    <scope>NUCLEOTIDE SEQUENCE [LARGE SCALE GENOMIC DNA]</scope>
    <source>
        <strain evidence="4">JCM 16961</strain>
    </source>
</reference>
<keyword evidence="4" id="KW-1185">Reference proteome</keyword>
<evidence type="ECO:0000313" key="3">
    <source>
        <dbReference type="EMBL" id="GAA3709932.1"/>
    </source>
</evidence>
<evidence type="ECO:0000313" key="4">
    <source>
        <dbReference type="Proteomes" id="UP001501536"/>
    </source>
</evidence>
<comment type="caution">
    <text evidence="3">The sequence shown here is derived from an EMBL/GenBank/DDBJ whole genome shotgun (WGS) entry which is preliminary data.</text>
</comment>
<dbReference type="InterPro" id="IPR011051">
    <property type="entry name" value="RmlC_Cupin_sf"/>
</dbReference>
<dbReference type="SUPFAM" id="SSF51182">
    <property type="entry name" value="RmlC-like cupins"/>
    <property type="match status" value="1"/>
</dbReference>
<dbReference type="EMBL" id="BAABCJ010000006">
    <property type="protein sequence ID" value="GAA3709932.1"/>
    <property type="molecule type" value="Genomic_DNA"/>
</dbReference>
<dbReference type="Proteomes" id="UP001501536">
    <property type="component" value="Unassembled WGS sequence"/>
</dbReference>
<dbReference type="PANTHER" id="PTHR35848:SF6">
    <property type="entry name" value="CUPIN TYPE-2 DOMAIN-CONTAINING PROTEIN"/>
    <property type="match status" value="1"/>
</dbReference>
<protein>
    <submittedName>
        <fullName evidence="3">Cupin domain-containing protein</fullName>
    </submittedName>
</protein>
<accession>A0ABP7DV04</accession>
<dbReference type="Gene3D" id="2.60.120.10">
    <property type="entry name" value="Jelly Rolls"/>
    <property type="match status" value="1"/>
</dbReference>
<gene>
    <name evidence="3" type="ORF">GCM10022377_24470</name>
</gene>
<evidence type="ECO:0000259" key="2">
    <source>
        <dbReference type="Pfam" id="PF07883"/>
    </source>
</evidence>
<dbReference type="Pfam" id="PF07883">
    <property type="entry name" value="Cupin_2"/>
    <property type="match status" value="1"/>
</dbReference>
<name>A0ABP7DV04_9MICC</name>
<dbReference type="RefSeq" id="WP_344885079.1">
    <property type="nucleotide sequence ID" value="NZ_BAABCJ010000006.1"/>
</dbReference>
<evidence type="ECO:0000256" key="1">
    <source>
        <dbReference type="ARBA" id="ARBA00022723"/>
    </source>
</evidence>
<sequence>MAFHGTVVHRDGLRAGTSGTARFVGAEHGAGVSFFWVDAEPGAGPATHRHPYTETWVVLRGEAVIRSDGEELRAEAGAIVTVPAGAHHRFRSAGPGNLEMLCIHASPEIIQDFVPDPADPA</sequence>
<dbReference type="InterPro" id="IPR014710">
    <property type="entry name" value="RmlC-like_jellyroll"/>
</dbReference>
<organism evidence="3 4">
    <name type="scientific">Zhihengliuella alba</name>
    <dbReference type="NCBI Taxonomy" id="547018"/>
    <lineage>
        <taxon>Bacteria</taxon>
        <taxon>Bacillati</taxon>
        <taxon>Actinomycetota</taxon>
        <taxon>Actinomycetes</taxon>
        <taxon>Micrococcales</taxon>
        <taxon>Micrococcaceae</taxon>
        <taxon>Zhihengliuella</taxon>
    </lineage>
</organism>
<dbReference type="PANTHER" id="PTHR35848">
    <property type="entry name" value="OXALATE-BINDING PROTEIN"/>
    <property type="match status" value="1"/>
</dbReference>